<dbReference type="InterPro" id="IPR053008">
    <property type="entry name" value="Phomopsin_biosynth_assoc"/>
</dbReference>
<evidence type="ECO:0000256" key="1">
    <source>
        <dbReference type="SAM" id="MobiDB-lite"/>
    </source>
</evidence>
<dbReference type="PANTHER" id="PTHR35896">
    <property type="entry name" value="IG-LIKE DOMAIN-CONTAINING PROTEIN"/>
    <property type="match status" value="1"/>
</dbReference>
<dbReference type="EMBL" id="JAGHQM010000204">
    <property type="protein sequence ID" value="KAH0563431.1"/>
    <property type="molecule type" value="Genomic_DNA"/>
</dbReference>
<evidence type="ECO:0000313" key="3">
    <source>
        <dbReference type="EMBL" id="KAH0563431.1"/>
    </source>
</evidence>
<accession>A0A9P8LF29</accession>
<dbReference type="AlphaFoldDB" id="A0A9P8LF29"/>
<evidence type="ECO:0000313" key="4">
    <source>
        <dbReference type="Proteomes" id="UP000750711"/>
    </source>
</evidence>
<evidence type="ECO:0000256" key="2">
    <source>
        <dbReference type="SAM" id="Phobius"/>
    </source>
</evidence>
<keyword evidence="4" id="KW-1185">Reference proteome</keyword>
<organism evidence="3 4">
    <name type="scientific">Trichoglossum hirsutum</name>
    <dbReference type="NCBI Taxonomy" id="265104"/>
    <lineage>
        <taxon>Eukaryota</taxon>
        <taxon>Fungi</taxon>
        <taxon>Dikarya</taxon>
        <taxon>Ascomycota</taxon>
        <taxon>Pezizomycotina</taxon>
        <taxon>Geoglossomycetes</taxon>
        <taxon>Geoglossales</taxon>
        <taxon>Geoglossaceae</taxon>
        <taxon>Trichoglossum</taxon>
    </lineage>
</organism>
<keyword evidence="2" id="KW-0472">Membrane</keyword>
<feature type="region of interest" description="Disordered" evidence="1">
    <location>
        <begin position="1"/>
        <end position="24"/>
    </location>
</feature>
<name>A0A9P8LF29_9PEZI</name>
<sequence length="227" mass="25980">MSLETSDTEPFITKHGNDGPTELQSRDEEAIELILPKSRRPHRSITLSLLWKTIVISFALWGLVSITRDAIAHLRKPRNGACNCGSSIAEAKLRGCRYDSLSTSWLPQQCRDDELTAEFDKASPSGEWTYYSDHNSNSSTYTLEEIAMKAEMKSMKDRRFWVTAEWHTVHCFFFWRKEQRAAKLGTVIEFTGFKSHADHCTEMYTQFLPRDAVVFPAFVGFGDPEEV</sequence>
<dbReference type="PANTHER" id="PTHR35896:SF3">
    <property type="entry name" value="MAJOR FACILITATOR SUPERFAMILY TRANSPORTER"/>
    <property type="match status" value="1"/>
</dbReference>
<protein>
    <submittedName>
        <fullName evidence="3">Uncharacterized protein</fullName>
    </submittedName>
</protein>
<keyword evidence="2" id="KW-1133">Transmembrane helix</keyword>
<dbReference type="Proteomes" id="UP000750711">
    <property type="component" value="Unassembled WGS sequence"/>
</dbReference>
<feature type="transmembrane region" description="Helical" evidence="2">
    <location>
        <begin position="45"/>
        <end position="66"/>
    </location>
</feature>
<keyword evidence="2" id="KW-0812">Transmembrane</keyword>
<proteinExistence type="predicted"/>
<reference evidence="3" key="1">
    <citation type="submission" date="2021-03" db="EMBL/GenBank/DDBJ databases">
        <title>Comparative genomics and phylogenomic investigation of the class Geoglossomycetes provide insights into ecological specialization and systematics.</title>
        <authorList>
            <person name="Melie T."/>
            <person name="Pirro S."/>
            <person name="Miller A.N."/>
            <person name="Quandt A."/>
        </authorList>
    </citation>
    <scope>NUCLEOTIDE SEQUENCE</scope>
    <source>
        <strain evidence="3">CAQ_001_2017</strain>
    </source>
</reference>
<gene>
    <name evidence="3" type="ORF">GP486_002006</name>
</gene>
<comment type="caution">
    <text evidence="3">The sequence shown here is derived from an EMBL/GenBank/DDBJ whole genome shotgun (WGS) entry which is preliminary data.</text>
</comment>